<feature type="non-terminal residue" evidence="1">
    <location>
        <position position="122"/>
    </location>
</feature>
<sequence length="122" mass="13489">EEVSAVVSLEFLRMWSHVGIVREEGCLQRSLCRANARSADWGEHAEAIAHAYSIAFVSWAENASLISNETSLLTAAQTGREESLDDCYHTYDCPQDLWAVLLDDHKAMATLESYINPSAAAE</sequence>
<dbReference type="EMBL" id="CAXKWB010060889">
    <property type="protein sequence ID" value="CAL4183610.1"/>
    <property type="molecule type" value="Genomic_DNA"/>
</dbReference>
<feature type="non-terminal residue" evidence="1">
    <location>
        <position position="1"/>
    </location>
</feature>
<name>A0AAV2SCG3_MEGNR</name>
<evidence type="ECO:0000313" key="1">
    <source>
        <dbReference type="EMBL" id="CAL4183610.1"/>
    </source>
</evidence>
<evidence type="ECO:0000313" key="2">
    <source>
        <dbReference type="Proteomes" id="UP001497623"/>
    </source>
</evidence>
<keyword evidence="2" id="KW-1185">Reference proteome</keyword>
<dbReference type="AlphaFoldDB" id="A0AAV2SCG3"/>
<accession>A0AAV2SCG3</accession>
<reference evidence="1 2" key="1">
    <citation type="submission" date="2024-05" db="EMBL/GenBank/DDBJ databases">
        <authorList>
            <person name="Wallberg A."/>
        </authorList>
    </citation>
    <scope>NUCLEOTIDE SEQUENCE [LARGE SCALE GENOMIC DNA]</scope>
</reference>
<gene>
    <name evidence="1" type="ORF">MNOR_LOCUS35717</name>
</gene>
<organism evidence="1 2">
    <name type="scientific">Meganyctiphanes norvegica</name>
    <name type="common">Northern krill</name>
    <name type="synonym">Thysanopoda norvegica</name>
    <dbReference type="NCBI Taxonomy" id="48144"/>
    <lineage>
        <taxon>Eukaryota</taxon>
        <taxon>Metazoa</taxon>
        <taxon>Ecdysozoa</taxon>
        <taxon>Arthropoda</taxon>
        <taxon>Crustacea</taxon>
        <taxon>Multicrustacea</taxon>
        <taxon>Malacostraca</taxon>
        <taxon>Eumalacostraca</taxon>
        <taxon>Eucarida</taxon>
        <taxon>Euphausiacea</taxon>
        <taxon>Euphausiidae</taxon>
        <taxon>Meganyctiphanes</taxon>
    </lineage>
</organism>
<comment type="caution">
    <text evidence="1">The sequence shown here is derived from an EMBL/GenBank/DDBJ whole genome shotgun (WGS) entry which is preliminary data.</text>
</comment>
<protein>
    <submittedName>
        <fullName evidence="1">Uncharacterized protein</fullName>
    </submittedName>
</protein>
<dbReference type="Proteomes" id="UP001497623">
    <property type="component" value="Unassembled WGS sequence"/>
</dbReference>
<proteinExistence type="predicted"/>